<dbReference type="PANTHER" id="PTHR11060">
    <property type="entry name" value="PROTEIN MEMO1"/>
    <property type="match status" value="1"/>
</dbReference>
<accession>A0A1M8A8E2</accession>
<evidence type="ECO:0000313" key="2">
    <source>
        <dbReference type="EMBL" id="SHO78668.1"/>
    </source>
</evidence>
<protein>
    <submittedName>
        <fullName evidence="2">Uncharacterized protein</fullName>
    </submittedName>
</protein>
<dbReference type="PANTHER" id="PTHR11060:SF0">
    <property type="entry name" value="PROTEIN MEMO1"/>
    <property type="match status" value="1"/>
</dbReference>
<dbReference type="VEuPathDB" id="FungiDB:MSYG_3015"/>
<sequence length="333" mass="37187">MPTRAATHAGTWYSADPHDLGRMISEWLATSAREAPSSDTPAVAQHPLPHGCKAIIAPHAGYRFAGPTFAWAYQCIDPDNVHCVFVLGPSHHAYLEGCALSQFDTLETPLGPLSVDLEVNRVLAKTKMFRNMSAEIDEDEHSLEMHYPYIRHVWSRRDVRVVPILVGSLSPSVAEEYAKILQPFAADPNTMFIVSSDFCHWGLRFRYTRYQAGSRELPVILNALTPPDVYAKYPIHASITDLDTEAMSAISFSSGRASIACQVFHKYIQHTRNTVCGRHPIFLLLSIMTALEIHGQSHECRFTYYTQSNQCRILEDSSVSYAAAYVQAANKVT</sequence>
<dbReference type="EMBL" id="LT671824">
    <property type="protein sequence ID" value="SHO78668.1"/>
    <property type="molecule type" value="Genomic_DNA"/>
</dbReference>
<keyword evidence="3" id="KW-1185">Reference proteome</keyword>
<dbReference type="AlphaFoldDB" id="A0A1M8A8E2"/>
<dbReference type="InterPro" id="IPR002737">
    <property type="entry name" value="MEMO1_fam"/>
</dbReference>
<proteinExistence type="inferred from homology"/>
<dbReference type="OrthoDB" id="417112at2759"/>
<dbReference type="OMA" id="MHLPYIH"/>
<evidence type="ECO:0000256" key="1">
    <source>
        <dbReference type="ARBA" id="ARBA00006315"/>
    </source>
</evidence>
<reference evidence="3" key="1">
    <citation type="journal article" date="2017" name="Nucleic Acids Res.">
        <title>Proteogenomics produces comprehensive and highly accurate protein-coding gene annotation in a complete genome assembly of Malassezia sympodialis.</title>
        <authorList>
            <person name="Zhu Y."/>
            <person name="Engstroem P.G."/>
            <person name="Tellgren-Roth C."/>
            <person name="Baudo C.D."/>
            <person name="Kennell J.C."/>
            <person name="Sun S."/>
            <person name="Billmyre R.B."/>
            <person name="Schroeder M.S."/>
            <person name="Andersson A."/>
            <person name="Holm T."/>
            <person name="Sigurgeirsson B."/>
            <person name="Wu G."/>
            <person name="Sankaranarayanan S.R."/>
            <person name="Siddharthan R."/>
            <person name="Sanyal K."/>
            <person name="Lundeberg J."/>
            <person name="Nystedt B."/>
            <person name="Boekhout T."/>
            <person name="Dawson T.L. Jr."/>
            <person name="Heitman J."/>
            <person name="Scheynius A."/>
            <person name="Lehtioe J."/>
        </authorList>
    </citation>
    <scope>NUCLEOTIDE SEQUENCE [LARGE SCALE GENOMIC DNA]</scope>
    <source>
        <strain evidence="3">ATCC 42132</strain>
    </source>
</reference>
<evidence type="ECO:0000313" key="3">
    <source>
        <dbReference type="Proteomes" id="UP000186303"/>
    </source>
</evidence>
<dbReference type="STRING" id="1230383.A0A1M8A8E2"/>
<comment type="similarity">
    <text evidence="1">Belongs to the MEMO1 family.</text>
</comment>
<dbReference type="Pfam" id="PF01875">
    <property type="entry name" value="Memo"/>
    <property type="match status" value="1"/>
</dbReference>
<dbReference type="Proteomes" id="UP000186303">
    <property type="component" value="Chromosome 4"/>
</dbReference>
<dbReference type="NCBIfam" id="TIGR04336">
    <property type="entry name" value="AmmeMemoSam_B"/>
    <property type="match status" value="1"/>
</dbReference>
<organism evidence="2 3">
    <name type="scientific">Malassezia sympodialis (strain ATCC 42132)</name>
    <name type="common">Atopic eczema-associated yeast</name>
    <dbReference type="NCBI Taxonomy" id="1230383"/>
    <lineage>
        <taxon>Eukaryota</taxon>
        <taxon>Fungi</taxon>
        <taxon>Dikarya</taxon>
        <taxon>Basidiomycota</taxon>
        <taxon>Ustilaginomycotina</taxon>
        <taxon>Malasseziomycetes</taxon>
        <taxon>Malasseziales</taxon>
        <taxon>Malasseziaceae</taxon>
        <taxon>Malassezia</taxon>
    </lineage>
</organism>
<dbReference type="HAMAP" id="MF_00055">
    <property type="entry name" value="MEMO1"/>
    <property type="match status" value="1"/>
</dbReference>
<dbReference type="CDD" id="cd07361">
    <property type="entry name" value="MEMO_like"/>
    <property type="match status" value="1"/>
</dbReference>
<dbReference type="Gene3D" id="3.40.830.10">
    <property type="entry name" value="LigB-like"/>
    <property type="match status" value="1"/>
</dbReference>
<gene>
    <name evidence="2" type="ORF">MSYG_3015</name>
</gene>
<name>A0A1M8A8E2_MALS4</name>